<name>A0ABV7A171_9PROT</name>
<dbReference type="RefSeq" id="WP_343165276.1">
    <property type="nucleotide sequence ID" value="NZ_JBHRSV010000031.1"/>
</dbReference>
<accession>A0ABV7A171</accession>
<protein>
    <submittedName>
        <fullName evidence="1">Flavin-containing monooxygenase</fullName>
        <ecNumber evidence="1">1.14.13.-</ecNumber>
    </submittedName>
</protein>
<dbReference type="PANTHER" id="PTHR42877:SF4">
    <property type="entry name" value="FAD_NAD(P)-BINDING DOMAIN-CONTAINING PROTEIN-RELATED"/>
    <property type="match status" value="1"/>
</dbReference>
<proteinExistence type="predicted"/>
<dbReference type="EMBL" id="JBHRSV010000031">
    <property type="protein sequence ID" value="MFC2927434.1"/>
    <property type="molecule type" value="Genomic_DNA"/>
</dbReference>
<reference evidence="2" key="1">
    <citation type="journal article" date="2019" name="Int. J. Syst. Evol. Microbiol.">
        <title>The Global Catalogue of Microorganisms (GCM) 10K type strain sequencing project: providing services to taxonomists for standard genome sequencing and annotation.</title>
        <authorList>
            <consortium name="The Broad Institute Genomics Platform"/>
            <consortium name="The Broad Institute Genome Sequencing Center for Infectious Disease"/>
            <person name="Wu L."/>
            <person name="Ma J."/>
        </authorList>
    </citation>
    <scope>NUCLEOTIDE SEQUENCE [LARGE SCALE GENOMIC DNA]</scope>
    <source>
        <strain evidence="2">KCTC 52487</strain>
    </source>
</reference>
<keyword evidence="2" id="KW-1185">Reference proteome</keyword>
<dbReference type="PRINTS" id="PR00411">
    <property type="entry name" value="PNDRDTASEI"/>
</dbReference>
<organism evidence="1 2">
    <name type="scientific">Hyphobacterium vulgare</name>
    <dbReference type="NCBI Taxonomy" id="1736751"/>
    <lineage>
        <taxon>Bacteria</taxon>
        <taxon>Pseudomonadati</taxon>
        <taxon>Pseudomonadota</taxon>
        <taxon>Alphaproteobacteria</taxon>
        <taxon>Maricaulales</taxon>
        <taxon>Maricaulaceae</taxon>
        <taxon>Hyphobacterium</taxon>
    </lineage>
</organism>
<sequence length="492" mass="54130">MSRDDPQILDALVIGAGFAGLCSAIRLKQAGYRFAVLEQAPAVGGTWWWNTYPGIACDIPAHFYCFSFAPNPDWSAAYPPGPEIQRYLEDVTDRFGLRASIRFGTRVTQCAWESDRGCWRIETGSGEAIRARHLVQATGGLHAPNLPDIPGRDGFPGPRLHTARWDHSIDFKGKRVAIVGSAASAIQLAPALARDGAEVTLFQRTANYINSRGNHAYSARMRGLFRRFPWLMSAWRGFLRRRLDAVVYPIVRRAGGFGRFARGLVLKGMQARITDPDLQAALTPPYALGCKRMLISDDFYPALQRGDVRLVASGVERIEGYTVVAGDGTRAEADILVFATGYDIGAQLRALPVTGRDGRVLQDAWSEIAEAHRGTAVAGFPNYWIVTGPNTGVGTTSVIFMIETHVDYILRAMARAGSGTIEVRPEAQAAYNADIQSRLSDTVWATGGCDSWYKRPDGRIETLYPGNAADFRRMLKRVRNEEYVLTPGRVTA</sequence>
<dbReference type="EC" id="1.14.13.-" evidence="1"/>
<dbReference type="Pfam" id="PF13738">
    <property type="entry name" value="Pyr_redox_3"/>
    <property type="match status" value="1"/>
</dbReference>
<dbReference type="PRINTS" id="PR00368">
    <property type="entry name" value="FADPNR"/>
</dbReference>
<dbReference type="SUPFAM" id="SSF51905">
    <property type="entry name" value="FAD/NAD(P)-binding domain"/>
    <property type="match status" value="2"/>
</dbReference>
<evidence type="ECO:0000313" key="1">
    <source>
        <dbReference type="EMBL" id="MFC2927434.1"/>
    </source>
</evidence>
<evidence type="ECO:0000313" key="2">
    <source>
        <dbReference type="Proteomes" id="UP001595379"/>
    </source>
</evidence>
<dbReference type="InterPro" id="IPR036188">
    <property type="entry name" value="FAD/NAD-bd_sf"/>
</dbReference>
<dbReference type="PANTHER" id="PTHR42877">
    <property type="entry name" value="L-ORNITHINE N(5)-MONOOXYGENASE-RELATED"/>
    <property type="match status" value="1"/>
</dbReference>
<keyword evidence="1" id="KW-0560">Oxidoreductase</keyword>
<dbReference type="Gene3D" id="3.50.50.60">
    <property type="entry name" value="FAD/NAD(P)-binding domain"/>
    <property type="match status" value="2"/>
</dbReference>
<dbReference type="Proteomes" id="UP001595379">
    <property type="component" value="Unassembled WGS sequence"/>
</dbReference>
<comment type="caution">
    <text evidence="1">The sequence shown here is derived from an EMBL/GenBank/DDBJ whole genome shotgun (WGS) entry which is preliminary data.</text>
</comment>
<dbReference type="InterPro" id="IPR051209">
    <property type="entry name" value="FAD-bind_Monooxygenase_sf"/>
</dbReference>
<keyword evidence="1" id="KW-0503">Monooxygenase</keyword>
<gene>
    <name evidence="1" type="ORF">ACFOOR_15105</name>
</gene>
<dbReference type="GO" id="GO:0004497">
    <property type="term" value="F:monooxygenase activity"/>
    <property type="evidence" value="ECO:0007669"/>
    <property type="project" value="UniProtKB-KW"/>
</dbReference>